<proteinExistence type="inferred from homology"/>
<dbReference type="PROSITE" id="PS00297">
    <property type="entry name" value="HSP70_1"/>
    <property type="match status" value="1"/>
</dbReference>
<evidence type="ECO:0000256" key="2">
    <source>
        <dbReference type="ARBA" id="ARBA00022840"/>
    </source>
</evidence>
<dbReference type="FunFam" id="3.30.420.40:FF:000394">
    <property type="entry name" value="Heat shock protein 70 putative"/>
    <property type="match status" value="1"/>
</dbReference>
<dbReference type="InterPro" id="IPR043129">
    <property type="entry name" value="ATPase_NBD"/>
</dbReference>
<protein>
    <submittedName>
        <fullName evidence="4">Heat shock protein 70 putative</fullName>
    </submittedName>
</protein>
<keyword evidence="1 3" id="KW-0547">Nucleotide-binding</keyword>
<dbReference type="Pfam" id="PF00012">
    <property type="entry name" value="HSP70"/>
    <property type="match status" value="2"/>
</dbReference>
<comment type="similarity">
    <text evidence="3">Belongs to the heat shock protein 70 family.</text>
</comment>
<organism evidence="4 5">
    <name type="scientific">Entamoeba histolytica</name>
    <dbReference type="NCBI Taxonomy" id="5759"/>
    <lineage>
        <taxon>Eukaryota</taxon>
        <taxon>Amoebozoa</taxon>
        <taxon>Evosea</taxon>
        <taxon>Archamoebae</taxon>
        <taxon>Mastigamoebida</taxon>
        <taxon>Entamoebidae</taxon>
        <taxon>Entamoeba</taxon>
    </lineage>
</organism>
<evidence type="ECO:0000256" key="3">
    <source>
        <dbReference type="RuleBase" id="RU003322"/>
    </source>
</evidence>
<dbReference type="Gene3D" id="3.30.420.40">
    <property type="match status" value="4"/>
</dbReference>
<dbReference type="FunFam" id="3.90.640.10:FF:000033">
    <property type="entry name" value="Heat shock 70 kDa protein"/>
    <property type="match status" value="1"/>
</dbReference>
<dbReference type="GO" id="GO:0005524">
    <property type="term" value="F:ATP binding"/>
    <property type="evidence" value="ECO:0007669"/>
    <property type="project" value="UniProtKB-KW"/>
</dbReference>
<evidence type="ECO:0000313" key="5">
    <source>
        <dbReference type="Proteomes" id="UP000078387"/>
    </source>
</evidence>
<dbReference type="GO" id="GO:0140662">
    <property type="term" value="F:ATP-dependent protein folding chaperone"/>
    <property type="evidence" value="ECO:0007669"/>
    <property type="project" value="InterPro"/>
</dbReference>
<dbReference type="Gene3D" id="3.90.640.10">
    <property type="entry name" value="Actin, Chain A, domain 4"/>
    <property type="match status" value="1"/>
</dbReference>
<dbReference type="FunFam" id="3.30.420.40:FF:000349">
    <property type="entry name" value="Heat shock protein 70 putative"/>
    <property type="match status" value="1"/>
</dbReference>
<reference evidence="4 5" key="1">
    <citation type="submission" date="2016-05" db="EMBL/GenBank/DDBJ databases">
        <title>First whole genome sequencing of Entamoeba histolytica HM1:IMSS-clone-6.</title>
        <authorList>
            <person name="Mukherjee Avik.K."/>
            <person name="Izumyama S."/>
            <person name="Nakada-Tsukui K."/>
            <person name="Nozaki T."/>
        </authorList>
    </citation>
    <scope>NUCLEOTIDE SEQUENCE [LARGE SCALE GENOMIC DNA]</scope>
    <source>
        <strain evidence="4 5">HM1:IMSS clone 6</strain>
    </source>
</reference>
<accession>A0A5K1TYJ2</accession>
<dbReference type="PANTHER" id="PTHR19375">
    <property type="entry name" value="HEAT SHOCK PROTEIN 70KDA"/>
    <property type="match status" value="1"/>
</dbReference>
<dbReference type="SUPFAM" id="SSF53067">
    <property type="entry name" value="Actin-like ATPase domain"/>
    <property type="match status" value="2"/>
</dbReference>
<dbReference type="OMA" id="ACCITHG"/>
<keyword evidence="2 3" id="KW-0067">ATP-binding</keyword>
<dbReference type="AlphaFoldDB" id="A0A5K1TYJ2"/>
<dbReference type="Gene3D" id="2.60.34.10">
    <property type="entry name" value="Substrate Binding Domain Of DNAk, Chain A, domain 1"/>
    <property type="match status" value="1"/>
</dbReference>
<dbReference type="VEuPathDB" id="AmoebaDB:EHI8A_235790"/>
<dbReference type="VEuPathDB" id="AmoebaDB:KM1_110070"/>
<keyword evidence="4" id="KW-0346">Stress response</keyword>
<dbReference type="FunFam" id="2.60.34.10:FF:000040">
    <property type="entry name" value="Heat shock protein 70, putative"/>
    <property type="match status" value="1"/>
</dbReference>
<gene>
    <name evidence="4" type="ORF">CL6EHI_126180</name>
</gene>
<dbReference type="VEuPathDB" id="AmoebaDB:EHI_126180"/>
<dbReference type="InterPro" id="IPR018181">
    <property type="entry name" value="Heat_shock_70_CS"/>
</dbReference>
<dbReference type="VEuPathDB" id="AmoebaDB:EHI5A_086470"/>
<dbReference type="InterPro" id="IPR029047">
    <property type="entry name" value="HSP70_peptide-bd_sf"/>
</dbReference>
<dbReference type="SUPFAM" id="SSF100920">
    <property type="entry name" value="Heat shock protein 70kD (HSP70), peptide-binding domain"/>
    <property type="match status" value="1"/>
</dbReference>
<dbReference type="FunFam" id="3.30.420.40:FF:000606">
    <property type="entry name" value="Heat shock protein 70 putative"/>
    <property type="match status" value="1"/>
</dbReference>
<evidence type="ECO:0000313" key="4">
    <source>
        <dbReference type="EMBL" id="GAT92864.1"/>
    </source>
</evidence>
<dbReference type="EMBL" id="BDEQ01000001">
    <property type="protein sequence ID" value="GAT92864.1"/>
    <property type="molecule type" value="Genomic_DNA"/>
</dbReference>
<sequence>MSLQELTEVPIHIGIDLGTTYSSIAIYSENETNPVEVLQISNNEFSIPSWVEIFKGGDGLKKYNVGLIAKKNGGICLHDSKRLIGETVEHYNEQKNLLPTFTSFEVSTDNNEIKMCVDDPLDLSKQESFYPIEVSAMVLRTLYNILIKRIGNRKIGKVVITVPVSFTPRQKKETIQACKMAGFEDITSLEEPFASILEYQREHHVKDKSKIIVIDCGGGTTDVACCITNGDGMPTYEKLDDEEIRNSILDKVKETLQTKPGELYLFEPTKWYELPSTRQLKRDVYLSIDKLTRSASGKLNQDKPFTFNTSEINPNWNNEITLKLKDFRKQQEPNALNEIKTECICNESDLNLGGNNFDDSLIKIILDKIKQHIGDSTFNKLFVVKNSDTKKTKKMKLQAMKQIRNIAEDVKKSFSGNSSYSPIDLYSICNELNDSIEVTREEFEEQCKKDRLIDRIKRCIENVMKGARWNVSDVDYVLPIGGSCCIPLVKKTICDMFGEKKIIGFGSDGYLSVVKGASYRAYQISINKEDDITQVMPYTLGFGMVNNGFSIFAPKGRKLPITFEGEYFNAFDNQSDIVDTIYKGEGQKTNEEGMELVTKVTIEGLPPGLKAGEFKIIDKTTVNRSGLVEVEIVKKETGKYLEKMKAFVNLGFDEDMLKKLQQHLEPYIKNSE</sequence>
<dbReference type="Proteomes" id="UP000078387">
    <property type="component" value="Unassembled WGS sequence"/>
</dbReference>
<dbReference type="InterPro" id="IPR013126">
    <property type="entry name" value="Hsp_70_fam"/>
</dbReference>
<evidence type="ECO:0000256" key="1">
    <source>
        <dbReference type="ARBA" id="ARBA00022741"/>
    </source>
</evidence>
<comment type="caution">
    <text evidence="4">The sequence shown here is derived from an EMBL/GenBank/DDBJ whole genome shotgun (WGS) entry which is preliminary data.</text>
</comment>
<name>A0A5K1TYJ2_ENTHI</name>